<dbReference type="Proteomes" id="UP000521922">
    <property type="component" value="Unassembled WGS sequence"/>
</dbReference>
<reference evidence="2 3" key="1">
    <citation type="submission" date="2020-07" db="EMBL/GenBank/DDBJ databases">
        <title>Sequencing the genomes of 1000 actinobacteria strains.</title>
        <authorList>
            <person name="Klenk H.-P."/>
        </authorList>
    </citation>
    <scope>NUCLEOTIDE SEQUENCE [LARGE SCALE GENOMIC DNA]</scope>
    <source>
        <strain evidence="2 3">DSM 7487</strain>
    </source>
</reference>
<proteinExistence type="predicted"/>
<evidence type="ECO:0000313" key="2">
    <source>
        <dbReference type="EMBL" id="NYD23745.1"/>
    </source>
</evidence>
<comment type="caution">
    <text evidence="2">The sequence shown here is derived from an EMBL/GenBank/DDBJ whole genome shotgun (WGS) entry which is preliminary data.</text>
</comment>
<protein>
    <submittedName>
        <fullName evidence="2">Uncharacterized protein</fullName>
    </submittedName>
</protein>
<organism evidence="2 3">
    <name type="scientific">Kineococcus aurantiacus</name>
    <dbReference type="NCBI Taxonomy" id="37633"/>
    <lineage>
        <taxon>Bacteria</taxon>
        <taxon>Bacillati</taxon>
        <taxon>Actinomycetota</taxon>
        <taxon>Actinomycetes</taxon>
        <taxon>Kineosporiales</taxon>
        <taxon>Kineosporiaceae</taxon>
        <taxon>Kineococcus</taxon>
    </lineage>
</organism>
<dbReference type="EMBL" id="JACCBB010000001">
    <property type="protein sequence ID" value="NYD23745.1"/>
    <property type="molecule type" value="Genomic_DNA"/>
</dbReference>
<sequence>MTTPSEEPGTEAAAESPTEPGYGNDTGFAQEAEEADPQVQDDAQDGDGAGPA</sequence>
<dbReference type="AlphaFoldDB" id="A0A7Y9DNA7"/>
<dbReference type="RefSeq" id="WP_179753679.1">
    <property type="nucleotide sequence ID" value="NZ_BAAAGN010000003.1"/>
</dbReference>
<accession>A0A7Y9DNA7</accession>
<evidence type="ECO:0000256" key="1">
    <source>
        <dbReference type="SAM" id="MobiDB-lite"/>
    </source>
</evidence>
<keyword evidence="3" id="KW-1185">Reference proteome</keyword>
<evidence type="ECO:0000313" key="3">
    <source>
        <dbReference type="Proteomes" id="UP000521922"/>
    </source>
</evidence>
<name>A0A7Y9DNA7_9ACTN</name>
<gene>
    <name evidence="2" type="ORF">BJ968_003285</name>
</gene>
<feature type="region of interest" description="Disordered" evidence="1">
    <location>
        <begin position="1"/>
        <end position="52"/>
    </location>
</feature>